<accession>A0A9P8P6V0</accession>
<dbReference type="GeneID" id="70235310"/>
<comment type="caution">
    <text evidence="1">The sequence shown here is derived from an EMBL/GenBank/DDBJ whole genome shotgun (WGS) entry which is preliminary data.</text>
</comment>
<keyword evidence="2" id="KW-1185">Reference proteome</keyword>
<proteinExistence type="predicted"/>
<sequence length="269" mass="29242">MYPIRKLGCFSTVPSFGTSSPVSSLIKVDFPAPLGPRTATLDERDSEHETFFNEGFSAVGYLNVTLDILATARVFDLTPVKIPGGGNAIFTFESVKVGDVGVLDQVIFQPFHVGHVQMVSRLVQQQNVGFHQHGSGQLQLHLPSSRQRAHLLCSSLLVESNLFQSVGDFLSRGVLQLWVGSNEVHKVHLGLFALQLVLNKTCSHLRLVWEPFQLAVGNGSHQSTLTNTVSSTETVSVALDESQVGLVQQQSGTVGKREVCIHNHHAVLG</sequence>
<dbReference type="AlphaFoldDB" id="A0A9P8P6V0"/>
<evidence type="ECO:0000313" key="1">
    <source>
        <dbReference type="EMBL" id="KAH3666893.1"/>
    </source>
</evidence>
<dbReference type="EMBL" id="JAEUBE010000199">
    <property type="protein sequence ID" value="KAH3666893.1"/>
    <property type="molecule type" value="Genomic_DNA"/>
</dbReference>
<reference evidence="1" key="1">
    <citation type="journal article" date="2021" name="Open Biol.">
        <title>Shared evolutionary footprints suggest mitochondrial oxidative damage underlies multiple complex I losses in fungi.</title>
        <authorList>
            <person name="Schikora-Tamarit M.A."/>
            <person name="Marcet-Houben M."/>
            <person name="Nosek J."/>
            <person name="Gabaldon T."/>
        </authorList>
    </citation>
    <scope>NUCLEOTIDE SEQUENCE</scope>
    <source>
        <strain evidence="1">CBS6075</strain>
    </source>
</reference>
<dbReference type="AntiFam" id="ANF00142">
    <property type="entry name" value="Shadow ORF (opposite yadG)"/>
</dbReference>
<protein>
    <submittedName>
        <fullName evidence="1">Uncharacterized protein</fullName>
    </submittedName>
</protein>
<name>A0A9P8P6V0_9ASCO</name>
<dbReference type="RefSeq" id="XP_046061849.1">
    <property type="nucleotide sequence ID" value="XM_046204309.1"/>
</dbReference>
<dbReference type="OrthoDB" id="5239402at2759"/>
<dbReference type="Proteomes" id="UP000769157">
    <property type="component" value="Unassembled WGS sequence"/>
</dbReference>
<organism evidence="1 2">
    <name type="scientific">Ogataea philodendri</name>
    <dbReference type="NCBI Taxonomy" id="1378263"/>
    <lineage>
        <taxon>Eukaryota</taxon>
        <taxon>Fungi</taxon>
        <taxon>Dikarya</taxon>
        <taxon>Ascomycota</taxon>
        <taxon>Saccharomycotina</taxon>
        <taxon>Pichiomycetes</taxon>
        <taxon>Pichiales</taxon>
        <taxon>Pichiaceae</taxon>
        <taxon>Ogataea</taxon>
    </lineage>
</organism>
<gene>
    <name evidence="1" type="ORF">OGAPHI_003343</name>
</gene>
<reference evidence="1" key="2">
    <citation type="submission" date="2021-01" db="EMBL/GenBank/DDBJ databases">
        <authorList>
            <person name="Schikora-Tamarit M.A."/>
        </authorList>
    </citation>
    <scope>NUCLEOTIDE SEQUENCE</scope>
    <source>
        <strain evidence="1">CBS6075</strain>
    </source>
</reference>
<evidence type="ECO:0000313" key="2">
    <source>
        <dbReference type="Proteomes" id="UP000769157"/>
    </source>
</evidence>